<accession>A0A2D2AYL8</accession>
<keyword evidence="1" id="KW-0732">Signal</keyword>
<keyword evidence="3" id="KW-1185">Reference proteome</keyword>
<organism evidence="2 3">
    <name type="scientific">Caulobacter mirabilis</name>
    <dbReference type="NCBI Taxonomy" id="69666"/>
    <lineage>
        <taxon>Bacteria</taxon>
        <taxon>Pseudomonadati</taxon>
        <taxon>Pseudomonadota</taxon>
        <taxon>Alphaproteobacteria</taxon>
        <taxon>Caulobacterales</taxon>
        <taxon>Caulobacteraceae</taxon>
        <taxon>Caulobacter</taxon>
    </lineage>
</organism>
<reference evidence="2 3" key="1">
    <citation type="submission" date="2017-10" db="EMBL/GenBank/DDBJ databases">
        <title>Genome sequence of Caulobacter mirabilis FWC38.</title>
        <authorList>
            <person name="Fiebig A."/>
            <person name="Crosson S."/>
        </authorList>
    </citation>
    <scope>NUCLEOTIDE SEQUENCE [LARGE SCALE GENOMIC DNA]</scope>
    <source>
        <strain evidence="2 3">FWC 38</strain>
    </source>
</reference>
<dbReference type="Proteomes" id="UP000228945">
    <property type="component" value="Chromosome"/>
</dbReference>
<evidence type="ECO:0000256" key="1">
    <source>
        <dbReference type="SAM" id="SignalP"/>
    </source>
</evidence>
<feature type="signal peptide" evidence="1">
    <location>
        <begin position="1"/>
        <end position="23"/>
    </location>
</feature>
<sequence>MMRKLLTGLALMSVVAVAGTAFAQTMQEEASPTPGECYSPCAQQYHDATDRIRCIARCCGC</sequence>
<name>A0A2D2AYL8_9CAUL</name>
<feature type="chain" id="PRO_5013642320" evidence="1">
    <location>
        <begin position="24"/>
        <end position="61"/>
    </location>
</feature>
<dbReference type="AlphaFoldDB" id="A0A2D2AYL8"/>
<protein>
    <submittedName>
        <fullName evidence="2">Uncharacterized protein</fullName>
    </submittedName>
</protein>
<evidence type="ECO:0000313" key="3">
    <source>
        <dbReference type="Proteomes" id="UP000228945"/>
    </source>
</evidence>
<dbReference type="KEGG" id="cmb:CSW64_12135"/>
<dbReference type="EMBL" id="CP024201">
    <property type="protein sequence ID" value="ATQ43108.1"/>
    <property type="molecule type" value="Genomic_DNA"/>
</dbReference>
<proteinExistence type="predicted"/>
<evidence type="ECO:0000313" key="2">
    <source>
        <dbReference type="EMBL" id="ATQ43108.1"/>
    </source>
</evidence>
<gene>
    <name evidence="2" type="ORF">CSW64_12135</name>
</gene>